<evidence type="ECO:0000256" key="1">
    <source>
        <dbReference type="ARBA" id="ARBA00005519"/>
    </source>
</evidence>
<dbReference type="NCBIfam" id="NF004860">
    <property type="entry name" value="PRK06215.1"/>
    <property type="match status" value="1"/>
</dbReference>
<dbReference type="GO" id="GO:0000272">
    <property type="term" value="P:polysaccharide catabolic process"/>
    <property type="evidence" value="ECO:0007669"/>
    <property type="project" value="UniProtKB-KW"/>
</dbReference>
<sequence>MKRTKLLGLALGILALPACSKHSMAPSTGQVAANWSSSAQYASWSNGGYTIYNDVWGSGAGPQVIWANSYSNWGVWSEQPNTSGVKSFPNSTKTVGVALSSLTSCTSSFNVTPPGTGSYESTYDIWDSNNAYEIMLWMNWTGSVGPISYTYNSSGQPTPVATNVNVGGHTWNVYKGSNGSNAVFSFLCTSQTNSGTVDIRAILNWIKSQGWFGSITLGKVQFGFEITSSPSGLNFDCNSYSVSYGG</sequence>
<keyword evidence="5" id="KW-1185">Reference proteome</keyword>
<dbReference type="InterPro" id="IPR013320">
    <property type="entry name" value="ConA-like_dom_sf"/>
</dbReference>
<accession>A0A4R8DG82</accession>
<gene>
    <name evidence="4" type="ORF">EDB95_3791</name>
</gene>
<evidence type="ECO:0000256" key="3">
    <source>
        <dbReference type="SAM" id="SignalP"/>
    </source>
</evidence>
<dbReference type="GO" id="GO:0008810">
    <property type="term" value="F:cellulase activity"/>
    <property type="evidence" value="ECO:0007669"/>
    <property type="project" value="InterPro"/>
</dbReference>
<protein>
    <submittedName>
        <fullName evidence="4">Glycosyl hydrolase family 12</fullName>
    </submittedName>
</protein>
<keyword evidence="2" id="KW-0624">Polysaccharide degradation</keyword>
<dbReference type="PANTHER" id="PTHR34002">
    <property type="entry name" value="BLR1656 PROTEIN"/>
    <property type="match status" value="1"/>
</dbReference>
<dbReference type="Gene3D" id="2.60.120.180">
    <property type="match status" value="1"/>
</dbReference>
<evidence type="ECO:0000313" key="4">
    <source>
        <dbReference type="EMBL" id="TDW95970.1"/>
    </source>
</evidence>
<organism evidence="4 5">
    <name type="scientific">Dinghuibacter silviterrae</name>
    <dbReference type="NCBI Taxonomy" id="1539049"/>
    <lineage>
        <taxon>Bacteria</taxon>
        <taxon>Pseudomonadati</taxon>
        <taxon>Bacteroidota</taxon>
        <taxon>Chitinophagia</taxon>
        <taxon>Chitinophagales</taxon>
        <taxon>Chitinophagaceae</taxon>
        <taxon>Dinghuibacter</taxon>
    </lineage>
</organism>
<keyword evidence="2" id="KW-0119">Carbohydrate metabolism</keyword>
<dbReference type="RefSeq" id="WP_162852683.1">
    <property type="nucleotide sequence ID" value="NZ_SODV01000002.1"/>
</dbReference>
<feature type="chain" id="PRO_5020318619" evidence="3">
    <location>
        <begin position="21"/>
        <end position="246"/>
    </location>
</feature>
<evidence type="ECO:0000313" key="5">
    <source>
        <dbReference type="Proteomes" id="UP000294498"/>
    </source>
</evidence>
<dbReference type="Proteomes" id="UP000294498">
    <property type="component" value="Unassembled WGS sequence"/>
</dbReference>
<dbReference type="PANTHER" id="PTHR34002:SF9">
    <property type="entry name" value="XYLOGLUCAN-SPECIFIC ENDO-BETA-1,4-GLUCANASE A"/>
    <property type="match status" value="1"/>
</dbReference>
<dbReference type="AlphaFoldDB" id="A0A4R8DG82"/>
<keyword evidence="3" id="KW-0732">Signal</keyword>
<comment type="similarity">
    <text evidence="1 2">Belongs to the glycosyl hydrolase 12 (cellulase H) family.</text>
</comment>
<dbReference type="Pfam" id="PF01670">
    <property type="entry name" value="Glyco_hydro_12"/>
    <property type="match status" value="1"/>
</dbReference>
<dbReference type="InterPro" id="IPR013319">
    <property type="entry name" value="GH11/12"/>
</dbReference>
<comment type="caution">
    <text evidence="4">The sequence shown here is derived from an EMBL/GenBank/DDBJ whole genome shotgun (WGS) entry which is preliminary data.</text>
</comment>
<reference evidence="4 5" key="1">
    <citation type="submission" date="2019-03" db="EMBL/GenBank/DDBJ databases">
        <title>Genomic Encyclopedia of Type Strains, Phase IV (KMG-IV): sequencing the most valuable type-strain genomes for metagenomic binning, comparative biology and taxonomic classification.</title>
        <authorList>
            <person name="Goeker M."/>
        </authorList>
    </citation>
    <scope>NUCLEOTIDE SEQUENCE [LARGE SCALE GENOMIC DNA]</scope>
    <source>
        <strain evidence="4 5">DSM 100059</strain>
    </source>
</reference>
<feature type="signal peptide" evidence="3">
    <location>
        <begin position="1"/>
        <end position="20"/>
    </location>
</feature>
<keyword evidence="2" id="KW-0326">Glycosidase</keyword>
<proteinExistence type="inferred from homology"/>
<keyword evidence="2 4" id="KW-0378">Hydrolase</keyword>
<dbReference type="EMBL" id="SODV01000002">
    <property type="protein sequence ID" value="TDW95970.1"/>
    <property type="molecule type" value="Genomic_DNA"/>
</dbReference>
<dbReference type="SUPFAM" id="SSF49899">
    <property type="entry name" value="Concanavalin A-like lectins/glucanases"/>
    <property type="match status" value="1"/>
</dbReference>
<dbReference type="InterPro" id="IPR002594">
    <property type="entry name" value="GH12"/>
</dbReference>
<name>A0A4R8DG82_9BACT</name>
<evidence type="ECO:0000256" key="2">
    <source>
        <dbReference type="RuleBase" id="RU361163"/>
    </source>
</evidence>